<sequence>MTFKNKIILITGSSGSWGTELITQLLKTKVKEIRGLARGEFNQVKSTRKFKDPRFKIIIGDIRDYGKLKFACRKVDYVFHLSALKHVPICEDFPYEAIKTNINGTRNLVRAAIDNKVKIVVDVSTDKAVLPINTYGMTKAIGEKLTLNASRLSDNTKFMVVRGGNVLGTAGSVVPFWIDQIKRFNKITITDKKMTRYFLTLSEAIKLLFVAIESKKNGGLFVMKMPSCKIIDLAEVLKDHYGNKDTKIEIMGIRPGEKLNEVLISKHETPNAYKYGKNYYLINLDINKPIKKLKKVTFKEYNSTQNAMNKKQIKELLKKGGFLV</sequence>
<reference evidence="3" key="1">
    <citation type="journal article" date="2015" name="Nature">
        <title>Complex archaea that bridge the gap between prokaryotes and eukaryotes.</title>
        <authorList>
            <person name="Spang A."/>
            <person name="Saw J.H."/>
            <person name="Jorgensen S.L."/>
            <person name="Zaremba-Niedzwiedzka K."/>
            <person name="Martijn J."/>
            <person name="Lind A.E."/>
            <person name="van Eijk R."/>
            <person name="Schleper C."/>
            <person name="Guy L."/>
            <person name="Ettema T.J."/>
        </authorList>
    </citation>
    <scope>NUCLEOTIDE SEQUENCE</scope>
</reference>
<evidence type="ECO:0000313" key="3">
    <source>
        <dbReference type="EMBL" id="KKN13903.1"/>
    </source>
</evidence>
<dbReference type="AlphaFoldDB" id="A0A0F9R903"/>
<proteinExistence type="inferred from homology"/>
<dbReference type="Gene3D" id="3.40.50.720">
    <property type="entry name" value="NAD(P)-binding Rossmann-like Domain"/>
    <property type="match status" value="1"/>
</dbReference>
<evidence type="ECO:0000259" key="2">
    <source>
        <dbReference type="Pfam" id="PF02719"/>
    </source>
</evidence>
<dbReference type="EMBL" id="LAZR01003872">
    <property type="protein sequence ID" value="KKN13903.1"/>
    <property type="molecule type" value="Genomic_DNA"/>
</dbReference>
<dbReference type="PANTHER" id="PTHR43318">
    <property type="entry name" value="UDP-N-ACETYLGLUCOSAMINE 4,6-DEHYDRATASE"/>
    <property type="match status" value="1"/>
</dbReference>
<comment type="caution">
    <text evidence="3">The sequence shown here is derived from an EMBL/GenBank/DDBJ whole genome shotgun (WGS) entry which is preliminary data.</text>
</comment>
<feature type="domain" description="Polysaccharide biosynthesis protein CapD-like" evidence="2">
    <location>
        <begin position="8"/>
        <end position="280"/>
    </location>
</feature>
<accession>A0A0F9R903</accession>
<dbReference type="InterPro" id="IPR036291">
    <property type="entry name" value="NAD(P)-bd_dom_sf"/>
</dbReference>
<gene>
    <name evidence="3" type="ORF">LCGC14_1001720</name>
</gene>
<name>A0A0F9R903_9ZZZZ</name>
<dbReference type="PANTHER" id="PTHR43318:SF2">
    <property type="entry name" value="UDP-N-ACETYLGLUCOSAMINE 4,6-DEHYDRATASE (INVERTING)"/>
    <property type="match status" value="1"/>
</dbReference>
<comment type="similarity">
    <text evidence="1">Belongs to the polysaccharide synthase family.</text>
</comment>
<dbReference type="InterPro" id="IPR051203">
    <property type="entry name" value="Polysaccharide_Synthase-Rel"/>
</dbReference>
<dbReference type="SUPFAM" id="SSF51735">
    <property type="entry name" value="NAD(P)-binding Rossmann-fold domains"/>
    <property type="match status" value="1"/>
</dbReference>
<evidence type="ECO:0000256" key="1">
    <source>
        <dbReference type="ARBA" id="ARBA00007430"/>
    </source>
</evidence>
<organism evidence="3">
    <name type="scientific">marine sediment metagenome</name>
    <dbReference type="NCBI Taxonomy" id="412755"/>
    <lineage>
        <taxon>unclassified sequences</taxon>
        <taxon>metagenomes</taxon>
        <taxon>ecological metagenomes</taxon>
    </lineage>
</organism>
<protein>
    <recommendedName>
        <fullName evidence="2">Polysaccharide biosynthesis protein CapD-like domain-containing protein</fullName>
    </recommendedName>
</protein>
<dbReference type="Pfam" id="PF02719">
    <property type="entry name" value="Polysacc_synt_2"/>
    <property type="match status" value="1"/>
</dbReference>
<dbReference type="InterPro" id="IPR003869">
    <property type="entry name" value="Polysac_CapD-like"/>
</dbReference>